<sequence>MRTSTVLAVGALFVVMAGGCAQNDNGSPDVATAQSGPAPAASSTSANTTDDADAPLKYAKCMRENGMTWFPDPDPDKEGRFAINLPPGVTPKDMEKAEKACRQWAPNGGEAPEMSAEDLEKIRQMAKCMRENGVPDFPDPDPDGRIEAHHSVGDGPGNDVFDKAQEICSQYLPKPPGGGEADGPATNVDGGGA</sequence>
<dbReference type="OrthoDB" id="7949713at2"/>
<evidence type="ECO:0000256" key="2">
    <source>
        <dbReference type="SAM" id="SignalP"/>
    </source>
</evidence>
<dbReference type="EMBL" id="QLMJ01000003">
    <property type="protein sequence ID" value="RAK40045.1"/>
    <property type="molecule type" value="Genomic_DNA"/>
</dbReference>
<dbReference type="AlphaFoldDB" id="A0A327ZFH0"/>
<evidence type="ECO:0008006" key="5">
    <source>
        <dbReference type="Google" id="ProtNLM"/>
    </source>
</evidence>
<evidence type="ECO:0000256" key="1">
    <source>
        <dbReference type="SAM" id="MobiDB-lite"/>
    </source>
</evidence>
<dbReference type="Proteomes" id="UP000249341">
    <property type="component" value="Unassembled WGS sequence"/>
</dbReference>
<comment type="caution">
    <text evidence="3">The sequence shown here is derived from an EMBL/GenBank/DDBJ whole genome shotgun (WGS) entry which is preliminary data.</text>
</comment>
<reference evidence="3 4" key="1">
    <citation type="submission" date="2018-06" db="EMBL/GenBank/DDBJ databases">
        <title>Genomic Encyclopedia of Type Strains, Phase III (KMG-III): the genomes of soil and plant-associated and newly described type strains.</title>
        <authorList>
            <person name="Whitman W."/>
        </authorList>
    </citation>
    <scope>NUCLEOTIDE SEQUENCE [LARGE SCALE GENOMIC DNA]</scope>
    <source>
        <strain evidence="3 4">CGMCC 4.7090</strain>
    </source>
</reference>
<protein>
    <recommendedName>
        <fullName evidence="5">Subtilisin inhibitor-like</fullName>
    </recommendedName>
</protein>
<feature type="signal peptide" evidence="2">
    <location>
        <begin position="1"/>
        <end position="21"/>
    </location>
</feature>
<organism evidence="3 4">
    <name type="scientific">Actinoplanes lutulentus</name>
    <dbReference type="NCBI Taxonomy" id="1287878"/>
    <lineage>
        <taxon>Bacteria</taxon>
        <taxon>Bacillati</taxon>
        <taxon>Actinomycetota</taxon>
        <taxon>Actinomycetes</taxon>
        <taxon>Micromonosporales</taxon>
        <taxon>Micromonosporaceae</taxon>
        <taxon>Actinoplanes</taxon>
    </lineage>
</organism>
<keyword evidence="4" id="KW-1185">Reference proteome</keyword>
<feature type="region of interest" description="Disordered" evidence="1">
    <location>
        <begin position="131"/>
        <end position="193"/>
    </location>
</feature>
<keyword evidence="2" id="KW-0732">Signal</keyword>
<gene>
    <name evidence="3" type="ORF">B0I29_10371</name>
</gene>
<evidence type="ECO:0000313" key="3">
    <source>
        <dbReference type="EMBL" id="RAK40045.1"/>
    </source>
</evidence>
<evidence type="ECO:0000313" key="4">
    <source>
        <dbReference type="Proteomes" id="UP000249341"/>
    </source>
</evidence>
<feature type="compositionally biased region" description="Basic and acidic residues" evidence="1">
    <location>
        <begin position="142"/>
        <end position="152"/>
    </location>
</feature>
<feature type="region of interest" description="Disordered" evidence="1">
    <location>
        <begin position="27"/>
        <end position="52"/>
    </location>
</feature>
<proteinExistence type="predicted"/>
<dbReference type="PROSITE" id="PS51257">
    <property type="entry name" value="PROKAR_LIPOPROTEIN"/>
    <property type="match status" value="1"/>
</dbReference>
<dbReference type="RefSeq" id="WP_111648121.1">
    <property type="nucleotide sequence ID" value="NZ_JACHWI010000009.1"/>
</dbReference>
<accession>A0A327ZFH0</accession>
<feature type="compositionally biased region" description="Low complexity" evidence="1">
    <location>
        <begin position="31"/>
        <end position="49"/>
    </location>
</feature>
<name>A0A327ZFH0_9ACTN</name>
<feature type="chain" id="PRO_5038358203" description="Subtilisin inhibitor-like" evidence="2">
    <location>
        <begin position="22"/>
        <end position="193"/>
    </location>
</feature>